<name>A0A2H4ZQA1_9EUKA</name>
<keyword evidence="10" id="KW-0289">Folate biosynthesis</keyword>
<dbReference type="Gene3D" id="3.20.20.20">
    <property type="entry name" value="Dihydropteroate synthase-like"/>
    <property type="match status" value="1"/>
</dbReference>
<dbReference type="GO" id="GO:0046872">
    <property type="term" value="F:metal ion binding"/>
    <property type="evidence" value="ECO:0007669"/>
    <property type="project" value="UniProtKB-KW"/>
</dbReference>
<sequence>MNFSKHLTKFDKGLQLRWGEQTYLMGILNITPDSFSDGGEYFDSTLALTQAEFLIKQGAHIIDLGAQSTRPGAKEVGPRVEKQRLLPVLKAIRSKYPAIILSVDTFHSEVGRKALEAGADWVNDISSGRRDSELLRLVASSGCPYVLTHSRGCSQNMNRLANYCDIGLEIKEELLRATERAIGFGISSHQIIWDPGLGFAKSTSQVISLLRSLPSLKAEGFPILVGPSRKRFVGEIVDEIEPKSRVLGTATVVSHAISLGADIVRVHDIEPIAKVVRLSDILCRSLS</sequence>
<dbReference type="PROSITE" id="PS50972">
    <property type="entry name" value="PTERIN_BINDING"/>
    <property type="match status" value="1"/>
</dbReference>
<organism evidence="12">
    <name type="scientific">Paulinella longichromatophora</name>
    <dbReference type="NCBI Taxonomy" id="1708747"/>
    <lineage>
        <taxon>Eukaryota</taxon>
        <taxon>Sar</taxon>
        <taxon>Rhizaria</taxon>
        <taxon>Cercozoa</taxon>
        <taxon>Imbricatea</taxon>
        <taxon>Silicofilosea</taxon>
        <taxon>Euglyphida</taxon>
        <taxon>Paulinellidae</taxon>
        <taxon>Paulinella</taxon>
    </lineage>
</organism>
<comment type="cofactor">
    <cofactor evidence="3">
        <name>Mg(2+)</name>
        <dbReference type="ChEBI" id="CHEBI:18420"/>
    </cofactor>
</comment>
<keyword evidence="12" id="KW-0934">Plastid</keyword>
<dbReference type="PANTHER" id="PTHR20941:SF1">
    <property type="entry name" value="FOLIC ACID SYNTHESIS PROTEIN FOL1"/>
    <property type="match status" value="1"/>
</dbReference>
<comment type="catalytic activity">
    <reaction evidence="2">
        <text>6-hydroxymethyl-7,8-dihydropterin + ATP = (7,8-dihydropterin-6-yl)methyl diphosphate + AMP + H(+)</text>
        <dbReference type="Rhea" id="RHEA:11412"/>
        <dbReference type="ChEBI" id="CHEBI:15378"/>
        <dbReference type="ChEBI" id="CHEBI:30616"/>
        <dbReference type="ChEBI" id="CHEBI:44841"/>
        <dbReference type="ChEBI" id="CHEBI:72950"/>
        <dbReference type="ChEBI" id="CHEBI:456215"/>
        <dbReference type="EC" id="2.7.6.3"/>
    </reaction>
</comment>
<comment type="pathway">
    <text evidence="4">Cofactor biosynthesis; tetrahydrofolate biosynthesis; 7,8-dihydrofolate from 2-amino-4-hydroxy-6-hydroxymethyl-7,8-dihydropteridine diphosphate and 4-aminobenzoate: step 1/2.</text>
</comment>
<dbReference type="InterPro" id="IPR000489">
    <property type="entry name" value="Pterin-binding_dom"/>
</dbReference>
<evidence type="ECO:0000313" key="12">
    <source>
        <dbReference type="EMBL" id="AUG32704.1"/>
    </source>
</evidence>
<reference evidence="12" key="1">
    <citation type="submission" date="2017-10" db="EMBL/GenBank/DDBJ databases">
        <title>Paulinella longichromatophora chromatophore genome.</title>
        <authorList>
            <person name="Lhee D."/>
            <person name="Yoon H.S."/>
        </authorList>
    </citation>
    <scope>NUCLEOTIDE SEQUENCE</scope>
</reference>
<evidence type="ECO:0000256" key="8">
    <source>
        <dbReference type="ARBA" id="ARBA00022723"/>
    </source>
</evidence>
<protein>
    <submittedName>
        <fullName evidence="12">Dihydropteroate synthase</fullName>
    </submittedName>
</protein>
<dbReference type="PANTHER" id="PTHR20941">
    <property type="entry name" value="FOLATE SYNTHESIS PROTEINS"/>
    <property type="match status" value="1"/>
</dbReference>
<evidence type="ECO:0000256" key="2">
    <source>
        <dbReference type="ARBA" id="ARBA00000198"/>
    </source>
</evidence>
<evidence type="ECO:0000256" key="10">
    <source>
        <dbReference type="ARBA" id="ARBA00022909"/>
    </source>
</evidence>
<proteinExistence type="inferred from homology"/>
<evidence type="ECO:0000259" key="11">
    <source>
        <dbReference type="PROSITE" id="PS50972"/>
    </source>
</evidence>
<dbReference type="Pfam" id="PF00809">
    <property type="entry name" value="Pterin_bind"/>
    <property type="match status" value="1"/>
</dbReference>
<dbReference type="GO" id="GO:0046656">
    <property type="term" value="P:folic acid biosynthetic process"/>
    <property type="evidence" value="ECO:0007669"/>
    <property type="project" value="UniProtKB-KW"/>
</dbReference>
<dbReference type="SUPFAM" id="SSF51717">
    <property type="entry name" value="Dihydropteroate synthetase-like"/>
    <property type="match status" value="1"/>
</dbReference>
<comment type="catalytic activity">
    <reaction evidence="1">
        <text>(7,8-dihydropterin-6-yl)methyl diphosphate + 4-aminobenzoate = 7,8-dihydropteroate + diphosphate</text>
        <dbReference type="Rhea" id="RHEA:19949"/>
        <dbReference type="ChEBI" id="CHEBI:17836"/>
        <dbReference type="ChEBI" id="CHEBI:17839"/>
        <dbReference type="ChEBI" id="CHEBI:33019"/>
        <dbReference type="ChEBI" id="CHEBI:72950"/>
        <dbReference type="EC" id="2.5.1.15"/>
    </reaction>
</comment>
<dbReference type="CDD" id="cd00739">
    <property type="entry name" value="DHPS"/>
    <property type="match status" value="1"/>
</dbReference>
<dbReference type="EMBL" id="MG264610">
    <property type="protein sequence ID" value="AUG32704.1"/>
    <property type="molecule type" value="Genomic_DNA"/>
</dbReference>
<dbReference type="GO" id="GO:0003848">
    <property type="term" value="F:2-amino-4-hydroxy-6-hydroxymethyldihydropteridine diphosphokinase activity"/>
    <property type="evidence" value="ECO:0007669"/>
    <property type="project" value="UniProtKB-EC"/>
</dbReference>
<feature type="domain" description="Pterin-binding" evidence="11">
    <location>
        <begin position="22"/>
        <end position="277"/>
    </location>
</feature>
<comment type="pathway">
    <text evidence="5">Cofactor biosynthesis; tetrahydrofolate biosynthesis; 2-amino-4-hydroxy-6-hydroxymethyl-7,8-dihydropteridine diphosphate from 7,8-dihydroneopterin triphosphate: step 4/4.</text>
</comment>
<dbReference type="AlphaFoldDB" id="A0A2H4ZQA1"/>
<accession>A0A2H4ZQA1</accession>
<gene>
    <name evidence="12" type="ORF">PLO_731</name>
</gene>
<keyword evidence="8" id="KW-0479">Metal-binding</keyword>
<evidence type="ECO:0000256" key="1">
    <source>
        <dbReference type="ARBA" id="ARBA00000012"/>
    </source>
</evidence>
<dbReference type="GO" id="GO:0004156">
    <property type="term" value="F:dihydropteroate synthase activity"/>
    <property type="evidence" value="ECO:0007669"/>
    <property type="project" value="UniProtKB-EC"/>
</dbReference>
<keyword evidence="7" id="KW-0808">Transferase</keyword>
<evidence type="ECO:0000256" key="6">
    <source>
        <dbReference type="ARBA" id="ARBA00009951"/>
    </source>
</evidence>
<dbReference type="FunFam" id="3.20.20.20:FF:000006">
    <property type="entry name" value="Dihydropteroate synthase"/>
    <property type="match status" value="1"/>
</dbReference>
<dbReference type="InterPro" id="IPR045031">
    <property type="entry name" value="DHP_synth-like"/>
</dbReference>
<evidence type="ECO:0000256" key="4">
    <source>
        <dbReference type="ARBA" id="ARBA00004763"/>
    </source>
</evidence>
<geneLocation type="plastid" evidence="12"/>
<evidence type="ECO:0000256" key="7">
    <source>
        <dbReference type="ARBA" id="ARBA00022679"/>
    </source>
</evidence>
<dbReference type="PROSITE" id="PS00793">
    <property type="entry name" value="DHPS_2"/>
    <property type="match status" value="1"/>
</dbReference>
<evidence type="ECO:0000256" key="9">
    <source>
        <dbReference type="ARBA" id="ARBA00022842"/>
    </source>
</evidence>
<dbReference type="InterPro" id="IPR011005">
    <property type="entry name" value="Dihydropteroate_synth-like_sf"/>
</dbReference>
<evidence type="ECO:0000256" key="3">
    <source>
        <dbReference type="ARBA" id="ARBA00001946"/>
    </source>
</evidence>
<comment type="similarity">
    <text evidence="6">In the C-terminal section; belongs to the DHPS family.</text>
</comment>
<evidence type="ECO:0000256" key="5">
    <source>
        <dbReference type="ARBA" id="ARBA00005051"/>
    </source>
</evidence>
<dbReference type="PROSITE" id="PS00792">
    <property type="entry name" value="DHPS_1"/>
    <property type="match status" value="1"/>
</dbReference>
<keyword evidence="9" id="KW-0460">Magnesium</keyword>
<dbReference type="NCBIfam" id="TIGR01496">
    <property type="entry name" value="DHPS"/>
    <property type="match status" value="1"/>
</dbReference>
<dbReference type="InterPro" id="IPR006390">
    <property type="entry name" value="DHP_synth_dom"/>
</dbReference>
<dbReference type="GO" id="GO:0046654">
    <property type="term" value="P:tetrahydrofolate biosynthetic process"/>
    <property type="evidence" value="ECO:0007669"/>
    <property type="project" value="TreeGrafter"/>
</dbReference>